<evidence type="ECO:0000259" key="7">
    <source>
        <dbReference type="PROSITE" id="PS50240"/>
    </source>
</evidence>
<comment type="caution">
    <text evidence="8">The sequence shown here is derived from an EMBL/GenBank/DDBJ whole genome shotgun (WGS) entry which is preliminary data.</text>
</comment>
<dbReference type="GO" id="GO:0005615">
    <property type="term" value="C:extracellular space"/>
    <property type="evidence" value="ECO:0007669"/>
    <property type="project" value="TreeGrafter"/>
</dbReference>
<dbReference type="PANTHER" id="PTHR24264:SF65">
    <property type="entry name" value="SRCR DOMAIN-CONTAINING PROTEIN"/>
    <property type="match status" value="1"/>
</dbReference>
<dbReference type="Proteomes" id="UP001150538">
    <property type="component" value="Unassembled WGS sequence"/>
</dbReference>
<keyword evidence="2" id="KW-0964">Secreted</keyword>
<dbReference type="PANTHER" id="PTHR24264">
    <property type="entry name" value="TRYPSIN-RELATED"/>
    <property type="match status" value="1"/>
</dbReference>
<dbReference type="EC" id="3.4.21.120" evidence="8"/>
<evidence type="ECO:0000256" key="2">
    <source>
        <dbReference type="ARBA" id="ARBA00022525"/>
    </source>
</evidence>
<dbReference type="InterPro" id="IPR001254">
    <property type="entry name" value="Trypsin_dom"/>
</dbReference>
<dbReference type="PROSITE" id="PS00135">
    <property type="entry name" value="TRYPSIN_SER"/>
    <property type="match status" value="1"/>
</dbReference>
<dbReference type="InterPro" id="IPR033116">
    <property type="entry name" value="TRYPSIN_SER"/>
</dbReference>
<dbReference type="CDD" id="cd00190">
    <property type="entry name" value="Tryp_SPc"/>
    <property type="match status" value="1"/>
</dbReference>
<evidence type="ECO:0000256" key="4">
    <source>
        <dbReference type="ARBA" id="ARBA00022801"/>
    </source>
</evidence>
<dbReference type="InterPro" id="IPR043504">
    <property type="entry name" value="Peptidase_S1_PA_chymotrypsin"/>
</dbReference>
<dbReference type="SMART" id="SM00020">
    <property type="entry name" value="Tryp_SPc"/>
    <property type="match status" value="1"/>
</dbReference>
<name>A0A9W7ZTA9_9FUNG</name>
<organism evidence="8 9">
    <name type="scientific">Mycoemilia scoparia</name>
    <dbReference type="NCBI Taxonomy" id="417184"/>
    <lineage>
        <taxon>Eukaryota</taxon>
        <taxon>Fungi</taxon>
        <taxon>Fungi incertae sedis</taxon>
        <taxon>Zoopagomycota</taxon>
        <taxon>Kickxellomycotina</taxon>
        <taxon>Kickxellomycetes</taxon>
        <taxon>Kickxellales</taxon>
        <taxon>Kickxellaceae</taxon>
        <taxon>Mycoemilia</taxon>
    </lineage>
</organism>
<proteinExistence type="predicted"/>
<keyword evidence="6" id="KW-0720">Serine protease</keyword>
<feature type="domain" description="Peptidase S1" evidence="7">
    <location>
        <begin position="8"/>
        <end position="287"/>
    </location>
</feature>
<dbReference type="InterPro" id="IPR001314">
    <property type="entry name" value="Peptidase_S1A"/>
</dbReference>
<dbReference type="InterPro" id="IPR018114">
    <property type="entry name" value="TRYPSIN_HIS"/>
</dbReference>
<dbReference type="SUPFAM" id="SSF50494">
    <property type="entry name" value="Trypsin-like serine proteases"/>
    <property type="match status" value="1"/>
</dbReference>
<keyword evidence="5" id="KW-1015">Disulfide bond</keyword>
<evidence type="ECO:0000313" key="8">
    <source>
        <dbReference type="EMBL" id="KAJ1912469.1"/>
    </source>
</evidence>
<dbReference type="InterPro" id="IPR009003">
    <property type="entry name" value="Peptidase_S1_PA"/>
</dbReference>
<dbReference type="AlphaFoldDB" id="A0A9W7ZTA9"/>
<reference evidence="8" key="1">
    <citation type="submission" date="2022-07" db="EMBL/GenBank/DDBJ databases">
        <title>Phylogenomic reconstructions and comparative analyses of Kickxellomycotina fungi.</title>
        <authorList>
            <person name="Reynolds N.K."/>
            <person name="Stajich J.E."/>
            <person name="Barry K."/>
            <person name="Grigoriev I.V."/>
            <person name="Crous P."/>
            <person name="Smith M.E."/>
        </authorList>
    </citation>
    <scope>NUCLEOTIDE SEQUENCE</scope>
    <source>
        <strain evidence="8">NBRC 100468</strain>
    </source>
</reference>
<protein>
    <submittedName>
        <fullName evidence="8">Ovochymase-2</fullName>
        <ecNumber evidence="8">3.4.21.120</ecNumber>
    </submittedName>
</protein>
<dbReference type="EMBL" id="JANBPU010000342">
    <property type="protein sequence ID" value="KAJ1912469.1"/>
    <property type="molecule type" value="Genomic_DNA"/>
</dbReference>
<evidence type="ECO:0000256" key="6">
    <source>
        <dbReference type="RuleBase" id="RU363034"/>
    </source>
</evidence>
<dbReference type="OrthoDB" id="6380398at2759"/>
<dbReference type="GO" id="GO:0006508">
    <property type="term" value="P:proteolysis"/>
    <property type="evidence" value="ECO:0007669"/>
    <property type="project" value="UniProtKB-KW"/>
</dbReference>
<dbReference type="Gene3D" id="2.40.10.10">
    <property type="entry name" value="Trypsin-like serine proteases"/>
    <property type="match status" value="1"/>
</dbReference>
<dbReference type="InterPro" id="IPR050127">
    <property type="entry name" value="Serine_Proteases_S1"/>
</dbReference>
<keyword evidence="9" id="KW-1185">Reference proteome</keyword>
<evidence type="ECO:0000256" key="5">
    <source>
        <dbReference type="ARBA" id="ARBA00023157"/>
    </source>
</evidence>
<dbReference type="GO" id="GO:0004252">
    <property type="term" value="F:serine-type endopeptidase activity"/>
    <property type="evidence" value="ECO:0007669"/>
    <property type="project" value="InterPro"/>
</dbReference>
<evidence type="ECO:0000313" key="9">
    <source>
        <dbReference type="Proteomes" id="UP001150538"/>
    </source>
</evidence>
<keyword evidence="3 6" id="KW-0645">Protease</keyword>
<evidence type="ECO:0000256" key="3">
    <source>
        <dbReference type="ARBA" id="ARBA00022670"/>
    </source>
</evidence>
<accession>A0A9W7ZTA9</accession>
<comment type="subcellular location">
    <subcellularLocation>
        <location evidence="1">Secreted</location>
    </subcellularLocation>
</comment>
<dbReference type="PRINTS" id="PR00722">
    <property type="entry name" value="CHYMOTRYPSIN"/>
</dbReference>
<dbReference type="PROSITE" id="PS00134">
    <property type="entry name" value="TRYPSIN_HIS"/>
    <property type="match status" value="1"/>
</dbReference>
<evidence type="ECO:0000256" key="1">
    <source>
        <dbReference type="ARBA" id="ARBA00004613"/>
    </source>
</evidence>
<keyword evidence="4 6" id="KW-0378">Hydrolase</keyword>
<gene>
    <name evidence="8" type="primary">OVCH2</name>
    <name evidence="8" type="ORF">H4219_005592</name>
</gene>
<dbReference type="Pfam" id="PF00089">
    <property type="entry name" value="Trypsin"/>
    <property type="match status" value="2"/>
</dbReference>
<dbReference type="PROSITE" id="PS50240">
    <property type="entry name" value="TRYPSIN_DOM"/>
    <property type="match status" value="1"/>
</dbReference>
<sequence>MFLPGKPIVGGSEAKQFEFPFAVHVDIYPDPETHHICGGALISQQHVLTAGHCVYHIVNMAERGDDKQKQEQQQAEKIDSKSTQISVNSVIKVGYGDTMVQSFQKLTSDSFTLHPLYNPATLENDIAVLHLPEPVQVNLKVAPIPVYTGSIQAGSEMTIIGWGTTSNDDGARTSQSLYDATIKVPDNGQCQKHFGFGPIQNWNAPPDDRLICTGPLEEGKDACYGDSGGPLVMKMNQNGKEEYVLTGLTSFGNRLNGEFHPKCGMSDGFGFYTRVGAYTDFIRSATKLSATQLSRPMNYIQPAAAKSSAISLIHSTNGLNNVLLTPLSAAILFWFIFSKFLSN</sequence>